<evidence type="ECO:0000313" key="10">
    <source>
        <dbReference type="EMBL" id="GHA25097.1"/>
    </source>
</evidence>
<dbReference type="Gene3D" id="3.30.70.1430">
    <property type="entry name" value="Multidrug efflux transporter AcrB pore domain"/>
    <property type="match status" value="2"/>
</dbReference>
<comment type="similarity">
    <text evidence="2">Belongs to the outer membrane factor (OMF) (TC 1.B.17) family.</text>
</comment>
<dbReference type="Proteomes" id="UP000610456">
    <property type="component" value="Unassembled WGS sequence"/>
</dbReference>
<dbReference type="InterPro" id="IPR003423">
    <property type="entry name" value="OMP_efflux"/>
</dbReference>
<feature type="transmembrane region" description="Helical" evidence="9">
    <location>
        <begin position="450"/>
        <end position="470"/>
    </location>
</feature>
<evidence type="ECO:0000256" key="6">
    <source>
        <dbReference type="ARBA" id="ARBA00022692"/>
    </source>
</evidence>
<gene>
    <name evidence="10" type="ORF">GCM10007103_02920</name>
</gene>
<evidence type="ECO:0000256" key="8">
    <source>
        <dbReference type="ARBA" id="ARBA00023136"/>
    </source>
</evidence>
<dbReference type="Gene3D" id="3.30.70.1440">
    <property type="entry name" value="Multidrug efflux transporter AcrB pore domain"/>
    <property type="match status" value="1"/>
</dbReference>
<keyword evidence="6 9" id="KW-0812">Transmembrane</keyword>
<dbReference type="PANTHER" id="PTHR32063">
    <property type="match status" value="1"/>
</dbReference>
<dbReference type="Pfam" id="PF00873">
    <property type="entry name" value="ACR_tran"/>
    <property type="match status" value="1"/>
</dbReference>
<protein>
    <submittedName>
        <fullName evidence="10">Acriflavine resistance protein B</fullName>
    </submittedName>
</protein>
<dbReference type="GO" id="GO:0008324">
    <property type="term" value="F:monoatomic cation transmembrane transporter activity"/>
    <property type="evidence" value="ECO:0007669"/>
    <property type="project" value="InterPro"/>
</dbReference>
<comment type="subcellular location">
    <subcellularLocation>
        <location evidence="1">Cell membrane</location>
        <topology evidence="1">Multi-pass membrane protein</topology>
    </subcellularLocation>
</comment>
<dbReference type="InterPro" id="IPR004763">
    <property type="entry name" value="CusA-like"/>
</dbReference>
<feature type="transmembrane region" description="Helical" evidence="9">
    <location>
        <begin position="939"/>
        <end position="961"/>
    </location>
</feature>
<dbReference type="RefSeq" id="WP_189602853.1">
    <property type="nucleotide sequence ID" value="NZ_BMXB01000001.1"/>
</dbReference>
<dbReference type="Gene3D" id="3.30.70.1320">
    <property type="entry name" value="Multidrug efflux transporter AcrB pore domain like"/>
    <property type="match status" value="1"/>
</dbReference>
<feature type="transmembrane region" description="Helical" evidence="9">
    <location>
        <begin position="345"/>
        <end position="363"/>
    </location>
</feature>
<keyword evidence="4" id="KW-0813">Transport</keyword>
<feature type="transmembrane region" description="Helical" evidence="9">
    <location>
        <begin position="987"/>
        <end position="1006"/>
    </location>
</feature>
<feature type="transmembrane region" description="Helical" evidence="9">
    <location>
        <begin position="1065"/>
        <end position="1085"/>
    </location>
</feature>
<dbReference type="GO" id="GO:0042910">
    <property type="term" value="F:xenobiotic transmembrane transporter activity"/>
    <property type="evidence" value="ECO:0007669"/>
    <property type="project" value="TreeGrafter"/>
</dbReference>
<evidence type="ECO:0000256" key="9">
    <source>
        <dbReference type="SAM" id="Phobius"/>
    </source>
</evidence>
<evidence type="ECO:0000256" key="3">
    <source>
        <dbReference type="ARBA" id="ARBA00010942"/>
    </source>
</evidence>
<dbReference type="EMBL" id="BMXB01000001">
    <property type="protein sequence ID" value="GHA25097.1"/>
    <property type="molecule type" value="Genomic_DNA"/>
</dbReference>
<evidence type="ECO:0000313" key="11">
    <source>
        <dbReference type="Proteomes" id="UP000610456"/>
    </source>
</evidence>
<keyword evidence="8 9" id="KW-0472">Membrane</keyword>
<feature type="transmembrane region" description="Helical" evidence="9">
    <location>
        <begin position="545"/>
        <end position="566"/>
    </location>
</feature>
<keyword evidence="7 9" id="KW-1133">Transmembrane helix</keyword>
<dbReference type="InterPro" id="IPR001036">
    <property type="entry name" value="Acrflvin-R"/>
</dbReference>
<dbReference type="Pfam" id="PF02321">
    <property type="entry name" value="OEP"/>
    <property type="match status" value="1"/>
</dbReference>
<comment type="similarity">
    <text evidence="3">Belongs to the resistance-nodulation-cell division (RND) (TC 2.A.6) family.</text>
</comment>
<evidence type="ECO:0000256" key="7">
    <source>
        <dbReference type="ARBA" id="ARBA00022989"/>
    </source>
</evidence>
<dbReference type="Gene3D" id="3.30.2090.10">
    <property type="entry name" value="Multidrug efflux transporter AcrB TolC docking domain, DN and DC subdomains"/>
    <property type="match status" value="2"/>
</dbReference>
<feature type="transmembrane region" description="Helical" evidence="9">
    <location>
        <begin position="888"/>
        <end position="907"/>
    </location>
</feature>
<dbReference type="SUPFAM" id="SSF82866">
    <property type="entry name" value="Multidrug efflux transporter AcrB transmembrane domain"/>
    <property type="match status" value="2"/>
</dbReference>
<keyword evidence="11" id="KW-1185">Reference proteome</keyword>
<dbReference type="PANTHER" id="PTHR32063:SF24">
    <property type="entry name" value="CATION EFFLUX SYSTEM (ACRB_ACRD_ACRF FAMILY)"/>
    <property type="match status" value="1"/>
</dbReference>
<dbReference type="GO" id="GO:0015562">
    <property type="term" value="F:efflux transmembrane transporter activity"/>
    <property type="evidence" value="ECO:0007669"/>
    <property type="project" value="InterPro"/>
</dbReference>
<dbReference type="SUPFAM" id="SSF56954">
    <property type="entry name" value="Outer membrane efflux proteins (OEP)"/>
    <property type="match status" value="1"/>
</dbReference>
<evidence type="ECO:0000256" key="4">
    <source>
        <dbReference type="ARBA" id="ARBA00022448"/>
    </source>
</evidence>
<organism evidence="10 11">
    <name type="scientific">Salinimicrobium marinum</name>
    <dbReference type="NCBI Taxonomy" id="680283"/>
    <lineage>
        <taxon>Bacteria</taxon>
        <taxon>Pseudomonadati</taxon>
        <taxon>Bacteroidota</taxon>
        <taxon>Flavobacteriia</taxon>
        <taxon>Flavobacteriales</taxon>
        <taxon>Flavobacteriaceae</taxon>
        <taxon>Salinimicrobium</taxon>
    </lineage>
</organism>
<feature type="transmembrane region" description="Helical" evidence="9">
    <location>
        <begin position="1018"/>
        <end position="1044"/>
    </location>
</feature>
<dbReference type="NCBIfam" id="TIGR00914">
    <property type="entry name" value="2A0601"/>
    <property type="match status" value="1"/>
</dbReference>
<evidence type="ECO:0000256" key="5">
    <source>
        <dbReference type="ARBA" id="ARBA00022475"/>
    </source>
</evidence>
<proteinExistence type="inferred from homology"/>
<dbReference type="SUPFAM" id="SSF82693">
    <property type="entry name" value="Multidrug efflux transporter AcrB pore domain, PN1, PN2, PC1 and PC2 subdomains"/>
    <property type="match status" value="2"/>
</dbReference>
<accession>A0A918S796</accession>
<keyword evidence="5" id="KW-1003">Cell membrane</keyword>
<comment type="caution">
    <text evidence="10">The sequence shown here is derived from an EMBL/GenBank/DDBJ whole genome shotgun (WGS) entry which is preliminary data.</text>
</comment>
<feature type="transmembrane region" description="Helical" evidence="9">
    <location>
        <begin position="482"/>
        <end position="505"/>
    </location>
</feature>
<feature type="transmembrane region" description="Helical" evidence="9">
    <location>
        <begin position="399"/>
        <end position="419"/>
    </location>
</feature>
<dbReference type="GO" id="GO:0005886">
    <property type="term" value="C:plasma membrane"/>
    <property type="evidence" value="ECO:0007669"/>
    <property type="project" value="UniProtKB-SubCell"/>
</dbReference>
<sequence>MINKIIAFSINNKFIIGLLTLALIGAGVWSMMTVNLGSVPDITNNQVQVITQSPSLGTEDIEQFVTYPVELAMGNLPGVTELRSISRFGLSVVTIVFEDDMGTYLPRQLVQEKLTELQETIPENFGSPSMGPISTGLGQIYEYTIQPQPGFETQYTPVELRSIQDWIVKRQLTLLEGVVEVNSFGGSIKQYEVAINPEKLNALDVSISQVYEALARNNVNTGGAYIERNRMSNFIRGEGLIQSLDDIRKIVVTHENNTPVTIGDIAEEVNFGSQVRYGAFTQDGEEAVGGIIMMLKGSNPNAVIQNVKDRMAEVEESLPEGLEIRPIIDRSMLIGRTTDTVTKNLLEGALIVIFALVFLLGSLRGGLITATTIPLSLLFAFILMKQFGVWANLMSLGAIDFGIIIDGAVIIIEGAVYEIHKRIKAGKVKFNQAVMDEVAYDSGSTMMRSAFFGQIIILIVFAPILFLTGVEGKMFKPMAYTFGFAMIGAIILCLTYVPMMTALFMKPIQNKKNWYGKLERWLEKVSDKIIGGIHRAYLPILKVSLRLRAAVIIGSIVLLGAAGYVFSTMGGEFIPQLDEGDIAMQALIRPGSSLTESIEVSKKIEILLLENFPEIKTVTARIGVADIPTDPMPMDIADMYLILEKDRDKWVSAETKEGLIEQIQELLNKNLTGVNFVFTQPVELRFNELLEGVREDIAVKLYGEDLDVLSTKVQEMAEIIQTVPGAGDVNAERTSGLPQMTVRYNRDKLAQYDLDIQKINEYISTAFAGGVAGVVFEGERRFDLVVRFDEAHRQSIEDLRTLYIDLADGTQIPISEIADIGYVPGPMQISRDDTYRRTYVGVNTRGRDVESVVNDIQARLDAELDLPPGYYITYGGEFENLQSAKDRLIIVVPIALFLIFVLLYFALKSFSQSIMIYMAIPLAAIGGIFALWLRDMPFSISAGVGFIVLFGVAVLNGLVLVNRFNSLKEEGVTSIKDRILIGTKERIRPIMLTATTDILGFMPMAFSTSAGAEVQQPLATVVIGGMLTATLLTLVVLPVLYTLIENMKNRRRSSNNSNGFAPAPAILVALLSVGSLLGFSTRAGAQENNFLQKNIPVQSETVQQQDSLQTLTLEEAQKRAIEVFPRIRAAALEIESQQALKKTAWDFGNTQLFTGAEEISSGSDNADLGVYTQIGVQQQNIDIFGIAPRLKLQKERVALAEEALDLSILEVELEVSRAWASVYAAKNAYETLRSLDSSFTDIERAAQIRLETETISRLEYLATVNQGNEVEIQKEQAYRDYLKALQRFNLWFASDTLYTVPNVPTEEIDEPISELLQPLGNHPLLDVFEQRVEVADATFKERRAQFLPKFQAQYGRQKIDGQTGFYQYQVGISIPLFFGPELGRTQSARLNREIADANLQQTQLELKTTYTRAREEYLKWLNSWRYYQEEALPLAVEQREGAIIAYREGAIDYVTFLQNIRDAVRIEIDAWEALANYLNSRSQLEYFMNTSE</sequence>
<evidence type="ECO:0000256" key="1">
    <source>
        <dbReference type="ARBA" id="ARBA00004651"/>
    </source>
</evidence>
<dbReference type="Gene3D" id="1.20.1640.10">
    <property type="entry name" value="Multidrug efflux transporter AcrB transmembrane domain"/>
    <property type="match status" value="2"/>
</dbReference>
<evidence type="ECO:0000256" key="2">
    <source>
        <dbReference type="ARBA" id="ARBA00007613"/>
    </source>
</evidence>
<reference evidence="10" key="2">
    <citation type="submission" date="2020-09" db="EMBL/GenBank/DDBJ databases">
        <authorList>
            <person name="Sun Q."/>
            <person name="Kim S."/>
        </authorList>
    </citation>
    <scope>NUCLEOTIDE SEQUENCE</scope>
    <source>
        <strain evidence="10">KCTC 12719</strain>
    </source>
</reference>
<dbReference type="Gene3D" id="1.20.1600.10">
    <property type="entry name" value="Outer membrane efflux proteins (OEP)"/>
    <property type="match status" value="1"/>
</dbReference>
<name>A0A918S796_9FLAO</name>
<dbReference type="InterPro" id="IPR027463">
    <property type="entry name" value="AcrB_DN_DC_subdom"/>
</dbReference>
<dbReference type="PRINTS" id="PR00702">
    <property type="entry name" value="ACRIFLAVINRP"/>
</dbReference>
<dbReference type="SUPFAM" id="SSF82714">
    <property type="entry name" value="Multidrug efflux transporter AcrB TolC docking domain, DN and DC subdomains"/>
    <property type="match status" value="2"/>
</dbReference>
<feature type="transmembrane region" description="Helical" evidence="9">
    <location>
        <begin position="914"/>
        <end position="933"/>
    </location>
</feature>
<reference evidence="10" key="1">
    <citation type="journal article" date="2014" name="Int. J. Syst. Evol. Microbiol.">
        <title>Complete genome sequence of Corynebacterium casei LMG S-19264T (=DSM 44701T), isolated from a smear-ripened cheese.</title>
        <authorList>
            <consortium name="US DOE Joint Genome Institute (JGI-PGF)"/>
            <person name="Walter F."/>
            <person name="Albersmeier A."/>
            <person name="Kalinowski J."/>
            <person name="Ruckert C."/>
        </authorList>
    </citation>
    <scope>NUCLEOTIDE SEQUENCE</scope>
    <source>
        <strain evidence="10">KCTC 12719</strain>
    </source>
</reference>